<dbReference type="EMBL" id="KB446567">
    <property type="protein sequence ID" value="EME77215.1"/>
    <property type="molecule type" value="Genomic_DNA"/>
</dbReference>
<organism evidence="2 3">
    <name type="scientific">Pseudocercospora fijiensis (strain CIRAD86)</name>
    <name type="common">Black leaf streak disease fungus</name>
    <name type="synonym">Mycosphaerella fijiensis</name>
    <dbReference type="NCBI Taxonomy" id="383855"/>
    <lineage>
        <taxon>Eukaryota</taxon>
        <taxon>Fungi</taxon>
        <taxon>Dikarya</taxon>
        <taxon>Ascomycota</taxon>
        <taxon>Pezizomycotina</taxon>
        <taxon>Dothideomycetes</taxon>
        <taxon>Dothideomycetidae</taxon>
        <taxon>Mycosphaerellales</taxon>
        <taxon>Mycosphaerellaceae</taxon>
        <taxon>Pseudocercospora</taxon>
    </lineage>
</organism>
<dbReference type="OrthoDB" id="10439247at2759"/>
<feature type="signal peptide" evidence="1">
    <location>
        <begin position="1"/>
        <end position="39"/>
    </location>
</feature>
<sequence>MWQCYKLQATRSRSRSRTRTPKPQALCFLLLLLARSISSQKRRGVMGLSGRHSVGRAAGWAAMCIPAFQRLNNNRGHVCIFAHLIHHTLHTQKTHTMRSVWLFLVASVRASAFWTWPPPDFFQHPDADATNYTRHADTHILQLSTLSSRYCLPWIRLFDPTIPAFDVRGAMPSSRWRRTEDFRNLFSGAKLAMILTPLNCAFLDSLTRTSFERRLATLASWVDHRVLDRTTLAFQNLPPVQRSLREVLSSVRRSLYLLFFRADYEDFRNALHALCNTYRANLAIYLDGPGTDQLLTHYHAVVSAAATYRDQIATDLDYIALQITLCHRNTDSEPSCREQWRAEIRQLHQNKAYVDWQELNTLVTYQRYTAMRFFARQMRDILDILLVRMQTHPNDFEVIKDLIICLQYIGRSSSAGPTQLHALGDRAALYASQHWAHHHADTPRPPPPPPPSYSWPITDTIKCLVNLRNAWRISTTISQSFPSLPPDFRKPDRYALPDVLTCPNVLTLMRSHHWVHRYLSSLELCDEVTDVPNDHRIAVPLPREPTAADWNCEAPSWGAEPAELSGKGLRMGNTPYGKKRDWRAFKRASHGKSELNPLWERSWMNGAWSSRGITMSCHKIGRKDGESEACNHAKGEWTLGSIGRTECRGESDRSNQVVAVTPTCMLRSRSNNPFHPALVRPNKDLGATTKVGANALY</sequence>
<keyword evidence="1" id="KW-0732">Signal</keyword>
<proteinExistence type="predicted"/>
<dbReference type="VEuPathDB" id="FungiDB:MYCFIDRAFT_180108"/>
<dbReference type="RefSeq" id="XP_007932262.1">
    <property type="nucleotide sequence ID" value="XM_007934071.1"/>
</dbReference>
<reference evidence="2 3" key="1">
    <citation type="journal article" date="2012" name="PLoS Pathog.">
        <title>Diverse lifestyles and strategies of plant pathogenesis encoded in the genomes of eighteen Dothideomycetes fungi.</title>
        <authorList>
            <person name="Ohm R.A."/>
            <person name="Feau N."/>
            <person name="Henrissat B."/>
            <person name="Schoch C.L."/>
            <person name="Horwitz B.A."/>
            <person name="Barry K.W."/>
            <person name="Condon B.J."/>
            <person name="Copeland A.C."/>
            <person name="Dhillon B."/>
            <person name="Glaser F."/>
            <person name="Hesse C.N."/>
            <person name="Kosti I."/>
            <person name="LaButti K."/>
            <person name="Lindquist E.A."/>
            <person name="Lucas S."/>
            <person name="Salamov A.A."/>
            <person name="Bradshaw R.E."/>
            <person name="Ciuffetti L."/>
            <person name="Hamelin R.C."/>
            <person name="Kema G.H.J."/>
            <person name="Lawrence C."/>
            <person name="Scott J.A."/>
            <person name="Spatafora J.W."/>
            <person name="Turgeon B.G."/>
            <person name="de Wit P.J.G.M."/>
            <person name="Zhong S."/>
            <person name="Goodwin S.B."/>
            <person name="Grigoriev I.V."/>
        </authorList>
    </citation>
    <scope>NUCLEOTIDE SEQUENCE [LARGE SCALE GENOMIC DNA]</scope>
    <source>
        <strain evidence="2 3">CIRAD86</strain>
    </source>
</reference>
<evidence type="ECO:0000256" key="1">
    <source>
        <dbReference type="SAM" id="SignalP"/>
    </source>
</evidence>
<feature type="chain" id="PRO_5004029937" evidence="1">
    <location>
        <begin position="40"/>
        <end position="697"/>
    </location>
</feature>
<dbReference type="AlphaFoldDB" id="M2YHB8"/>
<name>M2YHB8_PSEFD</name>
<dbReference type="HOGENOM" id="CLU_395414_0_0_1"/>
<dbReference type="GeneID" id="19334300"/>
<protein>
    <submittedName>
        <fullName evidence="2">Uncharacterized protein</fullName>
    </submittedName>
</protein>
<gene>
    <name evidence="2" type="ORF">MYCFIDRAFT_180108</name>
</gene>
<keyword evidence="3" id="KW-1185">Reference proteome</keyword>
<evidence type="ECO:0000313" key="2">
    <source>
        <dbReference type="EMBL" id="EME77215.1"/>
    </source>
</evidence>
<dbReference type="KEGG" id="pfj:MYCFIDRAFT_180108"/>
<evidence type="ECO:0000313" key="3">
    <source>
        <dbReference type="Proteomes" id="UP000016932"/>
    </source>
</evidence>
<dbReference type="Proteomes" id="UP000016932">
    <property type="component" value="Unassembled WGS sequence"/>
</dbReference>
<accession>M2YHB8</accession>